<name>W1DFY3_KLEPN</name>
<keyword evidence="2" id="KW-1185">Reference proteome</keyword>
<reference evidence="1" key="1">
    <citation type="submission" date="2013-10" db="EMBL/GenBank/DDBJ databases">
        <title>Antibiotic resistance diversity of beta-lactamase producers in the General Hospital Vienna.</title>
        <authorList>
            <person name="Barisic I."/>
            <person name="Mitteregger D."/>
            <person name="Hirschl A.M."/>
            <person name="Noehammer C."/>
            <person name="Wiesinger-Mayr H."/>
        </authorList>
    </citation>
    <scope>NUCLEOTIDE SEQUENCE [LARGE SCALE GENOMIC DNA]</scope>
    <source>
        <strain evidence="1">IS43</strain>
    </source>
</reference>
<dbReference type="Proteomes" id="UP000019183">
    <property type="component" value="Unassembled WGS sequence"/>
</dbReference>
<dbReference type="EMBL" id="CBWK010000183">
    <property type="protein sequence ID" value="CDL08338.1"/>
    <property type="molecule type" value="Genomic_DNA"/>
</dbReference>
<dbReference type="AlphaFoldDB" id="W1DFY3"/>
<proteinExistence type="predicted"/>
<protein>
    <submittedName>
        <fullName evidence="1">Uncharacterized protein</fullName>
    </submittedName>
</protein>
<evidence type="ECO:0000313" key="2">
    <source>
        <dbReference type="Proteomes" id="UP000019183"/>
    </source>
</evidence>
<accession>W1DFY3</accession>
<comment type="caution">
    <text evidence="1">The sequence shown here is derived from an EMBL/GenBank/DDBJ whole genome shotgun (WGS) entry which is preliminary data.</text>
</comment>
<sequence length="39" mass="3982">MGAIGGAVGYAALGWEASVNESMQAMLGIIDGSFVPWSH</sequence>
<evidence type="ECO:0000313" key="1">
    <source>
        <dbReference type="EMBL" id="CDL08338.1"/>
    </source>
</evidence>
<organism evidence="1 2">
    <name type="scientific">Klebsiella pneumoniae IS43</name>
    <dbReference type="NCBI Taxonomy" id="1432552"/>
    <lineage>
        <taxon>Bacteria</taxon>
        <taxon>Pseudomonadati</taxon>
        <taxon>Pseudomonadota</taxon>
        <taxon>Gammaproteobacteria</taxon>
        <taxon>Enterobacterales</taxon>
        <taxon>Enterobacteriaceae</taxon>
        <taxon>Klebsiella/Raoultella group</taxon>
        <taxon>Klebsiella</taxon>
        <taxon>Klebsiella pneumoniae complex</taxon>
    </lineage>
</organism>